<sequence>MRTHTSHFELYPLALQHYVAGRMLALQLQTHVAGNILHHAVELFLKAELSPTATIDELKNKYRHNLKKIWVAYKALHSDVPDDFASTIADLDAFEEIRYPSAEKESIGHRYALFKELAALHLMPQSTYSLVLESIDELIAFTISKSRMQQFYFSSVKQLPPFSLHVLFNNNRHHPPLDGA</sequence>
<evidence type="ECO:0000313" key="1">
    <source>
        <dbReference type="EMBL" id="SBV37671.1"/>
    </source>
</evidence>
<proteinExistence type="predicted"/>
<gene>
    <name evidence="1" type="ORF">STPYR_12614</name>
</gene>
<name>A0A1Y5Q613_9GAMM</name>
<dbReference type="EMBL" id="FLTS01000001">
    <property type="protein sequence ID" value="SBV37671.1"/>
    <property type="molecule type" value="Genomic_DNA"/>
</dbReference>
<reference evidence="1" key="1">
    <citation type="submission" date="2016-03" db="EMBL/GenBank/DDBJ databases">
        <authorList>
            <person name="Ploux O."/>
        </authorList>
    </citation>
    <scope>NUCLEOTIDE SEQUENCE</scope>
    <source>
        <strain evidence="1">UC10</strain>
    </source>
</reference>
<organism evidence="1">
    <name type="scientific">uncultured Stenotrophomonas sp</name>
    <dbReference type="NCBI Taxonomy" id="165438"/>
    <lineage>
        <taxon>Bacteria</taxon>
        <taxon>Pseudomonadati</taxon>
        <taxon>Pseudomonadota</taxon>
        <taxon>Gammaproteobacteria</taxon>
        <taxon>Lysobacterales</taxon>
        <taxon>Lysobacteraceae</taxon>
        <taxon>Stenotrophomonas</taxon>
        <taxon>environmental samples</taxon>
    </lineage>
</organism>
<accession>A0A1Y5Q613</accession>
<protein>
    <recommendedName>
        <fullName evidence="2">HEPN domain-containing protein</fullName>
    </recommendedName>
</protein>
<evidence type="ECO:0008006" key="2">
    <source>
        <dbReference type="Google" id="ProtNLM"/>
    </source>
</evidence>
<dbReference type="AlphaFoldDB" id="A0A1Y5Q613"/>